<protein>
    <recommendedName>
        <fullName evidence="7">RPAP1-like protein</fullName>
    </recommendedName>
</protein>
<evidence type="ECO:0000313" key="6">
    <source>
        <dbReference type="Proteomes" id="UP000799429"/>
    </source>
</evidence>
<accession>A0A9P4VPA0</accession>
<dbReference type="EMBL" id="MU006096">
    <property type="protein sequence ID" value="KAF2838588.1"/>
    <property type="molecule type" value="Genomic_DNA"/>
</dbReference>
<comment type="caution">
    <text evidence="5">The sequence shown here is derived from an EMBL/GenBank/DDBJ whole genome shotgun (WGS) entry which is preliminary data.</text>
</comment>
<feature type="domain" description="RPAP1 N-terminal" evidence="4">
    <location>
        <begin position="113"/>
        <end position="156"/>
    </location>
</feature>
<evidence type="ECO:0000259" key="3">
    <source>
        <dbReference type="Pfam" id="PF08620"/>
    </source>
</evidence>
<gene>
    <name evidence="5" type="ORF">M501DRAFT_1011389</name>
</gene>
<feature type="compositionally biased region" description="Acidic residues" evidence="2">
    <location>
        <begin position="13"/>
        <end position="23"/>
    </location>
</feature>
<dbReference type="InterPro" id="IPR039913">
    <property type="entry name" value="RPAP1/Rba50"/>
</dbReference>
<dbReference type="Pfam" id="PF08620">
    <property type="entry name" value="RPAP1_C"/>
    <property type="match status" value="1"/>
</dbReference>
<feature type="compositionally biased region" description="Low complexity" evidence="2">
    <location>
        <begin position="190"/>
        <end position="199"/>
    </location>
</feature>
<dbReference type="GO" id="GO:0006366">
    <property type="term" value="P:transcription by RNA polymerase II"/>
    <property type="evidence" value="ECO:0007669"/>
    <property type="project" value="InterPro"/>
</dbReference>
<dbReference type="AlphaFoldDB" id="A0A9P4VPA0"/>
<dbReference type="OrthoDB" id="348201at2759"/>
<feature type="compositionally biased region" description="Basic and acidic residues" evidence="2">
    <location>
        <begin position="170"/>
        <end position="179"/>
    </location>
</feature>
<evidence type="ECO:0000256" key="1">
    <source>
        <dbReference type="ARBA" id="ARBA00009953"/>
    </source>
</evidence>
<feature type="compositionally biased region" description="Polar residues" evidence="2">
    <location>
        <begin position="24"/>
        <end position="33"/>
    </location>
</feature>
<comment type="similarity">
    <text evidence="1">Belongs to the RPAP1 family.</text>
</comment>
<feature type="compositionally biased region" description="Polar residues" evidence="2">
    <location>
        <begin position="50"/>
        <end position="60"/>
    </location>
</feature>
<name>A0A9P4VPA0_9PEZI</name>
<dbReference type="Pfam" id="PF08621">
    <property type="entry name" value="RPAP1_N"/>
    <property type="match status" value="1"/>
</dbReference>
<sequence length="447" mass="49314">MSNLAKGQRFIVDLDDSDHEQDDTSSQQPSAFSFVSDVKERAVSEPKTPTAPTLKSTGTGSPAHKKRFGTSAFKRQRVAISSKNDAQKSVRNAGSQVPPAPKDGTSFAENERRQIDQENSQRLADMSPEEIERERQELFSSLDPSHIEKLLRRANLNDGSNERNFYADTAESHVDKSEQTKPQADENETTKPPKLTKTVTFEESEETAPEPDEQDSPNDEEPVPSIHFPAAPQPPPLDPTDPNFLQELHEKYFPDLPHDPSKLAWMAPLPTDDSIADRESTYHPSQRAVHPSSLRFSFNGALLPPRLSRQIPVTAGLHHHADAPEAAGYTISELARLGRSAVASQRCVAYQTLGRILYRLGIGEFGEEEGGVGVDPSLLIPEERAGGDSGAGAELARGLWELVEKERILDILQAEANKETGHLSARVYAQEAVWNWRKGGGRKRKAV</sequence>
<dbReference type="Proteomes" id="UP000799429">
    <property type="component" value="Unassembled WGS sequence"/>
</dbReference>
<keyword evidence="6" id="KW-1185">Reference proteome</keyword>
<evidence type="ECO:0000313" key="5">
    <source>
        <dbReference type="EMBL" id="KAF2838588.1"/>
    </source>
</evidence>
<feature type="domain" description="RPAP1 C-terminal" evidence="3">
    <location>
        <begin position="293"/>
        <end position="360"/>
    </location>
</feature>
<feature type="compositionally biased region" description="Polar residues" evidence="2">
    <location>
        <begin position="79"/>
        <end position="95"/>
    </location>
</feature>
<evidence type="ECO:0000259" key="4">
    <source>
        <dbReference type="Pfam" id="PF08621"/>
    </source>
</evidence>
<reference evidence="5" key="1">
    <citation type="journal article" date="2020" name="Stud. Mycol.">
        <title>101 Dothideomycetes genomes: a test case for predicting lifestyles and emergence of pathogens.</title>
        <authorList>
            <person name="Haridas S."/>
            <person name="Albert R."/>
            <person name="Binder M."/>
            <person name="Bloem J."/>
            <person name="Labutti K."/>
            <person name="Salamov A."/>
            <person name="Andreopoulos B."/>
            <person name="Baker S."/>
            <person name="Barry K."/>
            <person name="Bills G."/>
            <person name="Bluhm B."/>
            <person name="Cannon C."/>
            <person name="Castanera R."/>
            <person name="Culley D."/>
            <person name="Daum C."/>
            <person name="Ezra D."/>
            <person name="Gonzalez J."/>
            <person name="Henrissat B."/>
            <person name="Kuo A."/>
            <person name="Liang C."/>
            <person name="Lipzen A."/>
            <person name="Lutzoni F."/>
            <person name="Magnuson J."/>
            <person name="Mondo S."/>
            <person name="Nolan M."/>
            <person name="Ohm R."/>
            <person name="Pangilinan J."/>
            <person name="Park H.-J."/>
            <person name="Ramirez L."/>
            <person name="Alfaro M."/>
            <person name="Sun H."/>
            <person name="Tritt A."/>
            <person name="Yoshinaga Y."/>
            <person name="Zwiers L.-H."/>
            <person name="Turgeon B."/>
            <person name="Goodwin S."/>
            <person name="Spatafora J."/>
            <person name="Crous P."/>
            <person name="Grigoriev I."/>
        </authorList>
    </citation>
    <scope>NUCLEOTIDE SEQUENCE</scope>
    <source>
        <strain evidence="5">CBS 101060</strain>
    </source>
</reference>
<feature type="compositionally biased region" description="Acidic residues" evidence="2">
    <location>
        <begin position="202"/>
        <end position="222"/>
    </location>
</feature>
<feature type="region of interest" description="Disordered" evidence="2">
    <location>
        <begin position="169"/>
        <end position="244"/>
    </location>
</feature>
<evidence type="ECO:0000256" key="2">
    <source>
        <dbReference type="SAM" id="MobiDB-lite"/>
    </source>
</evidence>
<dbReference type="PANTHER" id="PTHR21483">
    <property type="entry name" value="RNA POLYMERASE II-ASSOCIATED PROTEIN 1"/>
    <property type="match status" value="1"/>
</dbReference>
<evidence type="ECO:0008006" key="7">
    <source>
        <dbReference type="Google" id="ProtNLM"/>
    </source>
</evidence>
<proteinExistence type="inferred from homology"/>
<feature type="region of interest" description="Disordered" evidence="2">
    <location>
        <begin position="1"/>
        <end position="145"/>
    </location>
</feature>
<dbReference type="PANTHER" id="PTHR21483:SF18">
    <property type="entry name" value="RNA POLYMERASE II-ASSOCIATED PROTEIN 1"/>
    <property type="match status" value="1"/>
</dbReference>
<organism evidence="5 6">
    <name type="scientific">Patellaria atrata CBS 101060</name>
    <dbReference type="NCBI Taxonomy" id="1346257"/>
    <lineage>
        <taxon>Eukaryota</taxon>
        <taxon>Fungi</taxon>
        <taxon>Dikarya</taxon>
        <taxon>Ascomycota</taxon>
        <taxon>Pezizomycotina</taxon>
        <taxon>Dothideomycetes</taxon>
        <taxon>Dothideomycetes incertae sedis</taxon>
        <taxon>Patellariales</taxon>
        <taxon>Patellariaceae</taxon>
        <taxon>Patellaria</taxon>
    </lineage>
</organism>
<dbReference type="InterPro" id="IPR013930">
    <property type="entry name" value="RPAP1_N"/>
</dbReference>
<dbReference type="InterPro" id="IPR013929">
    <property type="entry name" value="RPAP1_C"/>
</dbReference>